<gene>
    <name evidence="1" type="ORF">A7985_23300</name>
</gene>
<dbReference type="OrthoDB" id="6402863at2"/>
<name>A0A1C0TJT9_9GAMM</name>
<accession>A0A1C0TJT9</accession>
<protein>
    <submittedName>
        <fullName evidence="1">Uncharacterized protein</fullName>
    </submittedName>
</protein>
<evidence type="ECO:0000313" key="1">
    <source>
        <dbReference type="EMBL" id="OCQ18698.1"/>
    </source>
</evidence>
<dbReference type="RefSeq" id="WP_065792819.1">
    <property type="nucleotide sequence ID" value="NZ_JAGJED010000021.1"/>
</dbReference>
<dbReference type="AlphaFoldDB" id="A0A1C0TJT9"/>
<sequence length="68" mass="7871">MCGKSDKIMSEEELIVWGFEQGYKLAKFDTDDGVYIETQKAVEFFRKNLGFIIGGKDVFNYSYDVNEL</sequence>
<evidence type="ECO:0000313" key="2">
    <source>
        <dbReference type="Proteomes" id="UP000093366"/>
    </source>
</evidence>
<dbReference type="Proteomes" id="UP000093366">
    <property type="component" value="Unassembled WGS sequence"/>
</dbReference>
<proteinExistence type="predicted"/>
<reference evidence="2" key="1">
    <citation type="submission" date="2016-07" db="EMBL/GenBank/DDBJ databases">
        <authorList>
            <person name="Florea S."/>
            <person name="Webb J.S."/>
            <person name="Jaromczyk J."/>
            <person name="Schardl C.L."/>
        </authorList>
    </citation>
    <scope>NUCLEOTIDE SEQUENCE [LARGE SCALE GENOMIC DNA]</scope>
    <source>
        <strain evidence="2">IPB1</strain>
    </source>
</reference>
<organism evidence="1 2">
    <name type="scientific">Pseudoalteromonas luteoviolacea</name>
    <dbReference type="NCBI Taxonomy" id="43657"/>
    <lineage>
        <taxon>Bacteria</taxon>
        <taxon>Pseudomonadati</taxon>
        <taxon>Pseudomonadota</taxon>
        <taxon>Gammaproteobacteria</taxon>
        <taxon>Alteromonadales</taxon>
        <taxon>Pseudoalteromonadaceae</taxon>
        <taxon>Pseudoalteromonas</taxon>
    </lineage>
</organism>
<comment type="caution">
    <text evidence="1">The sequence shown here is derived from an EMBL/GenBank/DDBJ whole genome shotgun (WGS) entry which is preliminary data.</text>
</comment>
<dbReference type="EMBL" id="MAUJ01000014">
    <property type="protein sequence ID" value="OCQ18698.1"/>
    <property type="molecule type" value="Genomic_DNA"/>
</dbReference>